<keyword evidence="3" id="KW-0862">Zinc</keyword>
<evidence type="ECO:0000313" key="7">
    <source>
        <dbReference type="Proteomes" id="UP001215151"/>
    </source>
</evidence>
<organism evidence="6 7">
    <name type="scientific">Trametes cubensis</name>
    <dbReference type="NCBI Taxonomy" id="1111947"/>
    <lineage>
        <taxon>Eukaryota</taxon>
        <taxon>Fungi</taxon>
        <taxon>Dikarya</taxon>
        <taxon>Basidiomycota</taxon>
        <taxon>Agaricomycotina</taxon>
        <taxon>Agaricomycetes</taxon>
        <taxon>Polyporales</taxon>
        <taxon>Polyporaceae</taxon>
        <taxon>Trametes</taxon>
    </lineage>
</organism>
<protein>
    <recommendedName>
        <fullName evidence="5">MYND-type domain-containing protein</fullName>
    </recommendedName>
</protein>
<keyword evidence="1" id="KW-0479">Metal-binding</keyword>
<evidence type="ECO:0000256" key="2">
    <source>
        <dbReference type="ARBA" id="ARBA00022771"/>
    </source>
</evidence>
<dbReference type="AlphaFoldDB" id="A0AAD7X8N8"/>
<dbReference type="PROSITE" id="PS50865">
    <property type="entry name" value="ZF_MYND_2"/>
    <property type="match status" value="1"/>
</dbReference>
<sequence>MAASNASPPRCDMCEEESANLKGCSGCLKTKYCSKQCQKAAWRLHVFDCDPKKHISTVYYLSRACYENVVPQHVDTRTDYGFSKAHQLEGGQGEKMLLGLWVTIIVNHRVSEREVQRWQVQGRLVEGIEETFERIVPSLQGPYYTWFLLHQHLLDGQPLSQVERDRRIDVAEDILLRTWRFIGGSPNDQRDSIWSQVESSSPYIQRCFNFYESLLGDKDPAPMSPETWMALGFVAMPRHGVQELVGLYKQLIQRCTFSAFYLAYYDGSLPQLFAQHGLDIDISGATAEVTTHHSDASRAVSLFRDVMSGSPHLFKSVWILKTYVDELLYVDTPESHEVPHRAIRSDYGFSNCKTPAERDLLVKLYKKYFTHQDASVLGLHSACVKGELMPYLSRFVKMKPKTKTYQRLLKNGYPKPEPEPGANALAEYAGVEFREPWARMHMLFDSSGAFHPLNGELLLSPVGPGKPLAWLINNLTTQSLDRLRRRLQPNWQSPVREALYESISSKYSNETRCLMHAITLPF</sequence>
<name>A0AAD7X8N8_9APHY</name>
<comment type="caution">
    <text evidence="6">The sequence shown here is derived from an EMBL/GenBank/DDBJ whole genome shotgun (WGS) entry which is preliminary data.</text>
</comment>
<gene>
    <name evidence="6" type="ORF">ONZ51_g9086</name>
</gene>
<dbReference type="Gene3D" id="6.10.140.2220">
    <property type="match status" value="1"/>
</dbReference>
<accession>A0AAD7X8N8</accession>
<reference evidence="6" key="1">
    <citation type="submission" date="2022-11" db="EMBL/GenBank/DDBJ databases">
        <title>Genome Sequence of Cubamyces cubensis.</title>
        <authorList>
            <person name="Buettner E."/>
        </authorList>
    </citation>
    <scope>NUCLEOTIDE SEQUENCE</scope>
    <source>
        <strain evidence="6">MPL-01</strain>
    </source>
</reference>
<dbReference type="GO" id="GO:0008270">
    <property type="term" value="F:zinc ion binding"/>
    <property type="evidence" value="ECO:0007669"/>
    <property type="project" value="UniProtKB-KW"/>
</dbReference>
<proteinExistence type="predicted"/>
<dbReference type="Pfam" id="PF01753">
    <property type="entry name" value="zf-MYND"/>
    <property type="match status" value="1"/>
</dbReference>
<evidence type="ECO:0000256" key="3">
    <source>
        <dbReference type="ARBA" id="ARBA00022833"/>
    </source>
</evidence>
<evidence type="ECO:0000259" key="5">
    <source>
        <dbReference type="PROSITE" id="PS50865"/>
    </source>
</evidence>
<dbReference type="PROSITE" id="PS01360">
    <property type="entry name" value="ZF_MYND_1"/>
    <property type="match status" value="1"/>
</dbReference>
<evidence type="ECO:0000313" key="6">
    <source>
        <dbReference type="EMBL" id="KAJ8469317.1"/>
    </source>
</evidence>
<keyword evidence="2 4" id="KW-0863">Zinc-finger</keyword>
<dbReference type="SUPFAM" id="SSF144232">
    <property type="entry name" value="HIT/MYND zinc finger-like"/>
    <property type="match status" value="1"/>
</dbReference>
<keyword evidence="7" id="KW-1185">Reference proteome</keyword>
<dbReference type="Proteomes" id="UP001215151">
    <property type="component" value="Unassembled WGS sequence"/>
</dbReference>
<evidence type="ECO:0000256" key="1">
    <source>
        <dbReference type="ARBA" id="ARBA00022723"/>
    </source>
</evidence>
<feature type="domain" description="MYND-type" evidence="5">
    <location>
        <begin position="11"/>
        <end position="49"/>
    </location>
</feature>
<dbReference type="InterPro" id="IPR002893">
    <property type="entry name" value="Znf_MYND"/>
</dbReference>
<dbReference type="EMBL" id="JAPEVG010000296">
    <property type="protein sequence ID" value="KAJ8469317.1"/>
    <property type="molecule type" value="Genomic_DNA"/>
</dbReference>
<evidence type="ECO:0000256" key="4">
    <source>
        <dbReference type="PROSITE-ProRule" id="PRU00134"/>
    </source>
</evidence>